<evidence type="ECO:0000259" key="2">
    <source>
        <dbReference type="SMART" id="SM00954"/>
    </source>
</evidence>
<keyword evidence="4" id="KW-1185">Reference proteome</keyword>
<organism evidence="3 4">
    <name type="scientific">Micromonospora yangpuensis</name>
    <dbReference type="NCBI Taxonomy" id="683228"/>
    <lineage>
        <taxon>Bacteria</taxon>
        <taxon>Bacillati</taxon>
        <taxon>Actinomycetota</taxon>
        <taxon>Actinomycetes</taxon>
        <taxon>Micromonosporales</taxon>
        <taxon>Micromonosporaceae</taxon>
        <taxon>Micromonospora</taxon>
    </lineage>
</organism>
<dbReference type="RefSeq" id="WP_091434922.1">
    <property type="nucleotide sequence ID" value="NZ_BMMJ01000001.1"/>
</dbReference>
<name>A0A1C6U7J1_9ACTN</name>
<feature type="region of interest" description="Disordered" evidence="1">
    <location>
        <begin position="344"/>
        <end position="501"/>
    </location>
</feature>
<sequence>MTLLPSPIPHPLEFSPWELPGWVYEALDWVVGVQWPDGNERAVWDLADQWYGVAAALAGPRADAFAAAAEVRSGYGGLGAVAEAFDTAWRRVAEGDDAPLPVLLAVTQDLGRLVEECGCDIEGAKIEVWIELGILVTELAILAAVTVLTAGAASPAAAPLIAATRVVVQQIFRRLIAQLARKGLKHGLREAGERAAKETIRSGARGLARRAAVGGAFEAAEESGITLATQAYQNSTGRRHGLDVADVGASAVGGFAGGAAAPAAFLGRHFSGRAARIGEHVGRSMAGEVIAENAASLATGQGLTSGQDAARAAASGVRGSATGQADAALHARLDGRLSALAGNSAAPPNLGAPPPAYPEGVTVPATDGDPAPTGIPFPRAGSAPDAALSQAASAPVVEGRAALVSGPPDSRPTSTADPAPHSTAGAPNLVAGVTADLPADPSSGIPTIASGPVVPAPPDASPSSRLEAAPSVVDHRDVPAPAEPEVPGDPRLATGPVTSPTLSSVLVEPTVAPSSSLASSVPSVGSVAGPGEPGVTTGSHTSSAGPVTGAVAPAAATSTAAPPAASVVSPSPMIPPDGVAQPVSTGPATGVSPVPGTVYRSRHSSVTQPLNPGPPTAPPDPAPHPDRQDLAHLQPRTPQWYAAKWAVEREGLDRRRYQGYFEAQRAWYEENRRTDEAARLRGLAQENERRGREYYHHARGLKVAGDVKAARAWNGAADAWFRESYRHHDLAEAVLAGTVKPHSVRIDDESAFQRINDDVADLATGAVETDDRSALTGDGRPPTIDRSRPYGVRGGLRPPLALHQTDLERQMPRDDQGRVLRTADPRRGGWFALANDGGPQADPTRGINCLDCTLSLYETWMHGRPRVSAPRTFDAYAEGDIRSPLGGEADGPGRAETATGGRFQRLCTPPNTQPMTVAYAVDQSYRNLHDQLRLGGHGSFAFVITDWEGGGSHIWAALNQNGTVLYLDPQTNLVSDRPLYGHNGATNPHNVVGIDVMVLAPDGRPMPLGGLQRGWHSQQPDLPHHPPAPQNQGYGEPYLNRLHLLNGPGSTTPPEPFQNDLSPLSGSMPMREGVASASDLEAAFVAGVTSLEIISELSEKALRRLAPMLNESDAKDVAALFREPAVQKMFADFEQVPSQGGSGFGQELFMRLLSSPDLARLIIDVPELCRSLAARPLTWHHLAGQPQAVDVLVSSLTHLVAEGVDATDIADPQAQPTPLTQDQIRISDSFVCSDQESMQLGFDLRRRADPEYRRQYLDELYVEASLAQQEVNAIAERLAAHARFDARAEGRPRPKDRQRAEDKVAKYDGDASQLTDLAAGKVSFSSLMDLYATLALLKVDVGVEIVAFDDRFRNPQSSGYRDIQMMIRTSRGHVAEFRLHLLALDEVASWEHALYKVRRDLIAIAKEQGRTLSQVERAVWNAVLAQEQQFFWRALQSTLNGELPG</sequence>
<dbReference type="SUPFAM" id="SSF81301">
    <property type="entry name" value="Nucleotidyltransferase"/>
    <property type="match status" value="1"/>
</dbReference>
<dbReference type="InterPro" id="IPR007685">
    <property type="entry name" value="RelA_SpoT"/>
</dbReference>
<dbReference type="InterPro" id="IPR028908">
    <property type="entry name" value="Tox-PL_dom"/>
</dbReference>
<feature type="region of interest" description="Disordered" evidence="1">
    <location>
        <begin position="515"/>
        <end position="548"/>
    </location>
</feature>
<accession>A0A1C6U7J1</accession>
<dbReference type="OrthoDB" id="4554584at2"/>
<evidence type="ECO:0000256" key="1">
    <source>
        <dbReference type="SAM" id="MobiDB-lite"/>
    </source>
</evidence>
<evidence type="ECO:0000313" key="4">
    <source>
        <dbReference type="Proteomes" id="UP000198937"/>
    </source>
</evidence>
<dbReference type="Gene3D" id="3.30.460.10">
    <property type="entry name" value="Beta Polymerase, domain 2"/>
    <property type="match status" value="1"/>
</dbReference>
<reference evidence="3 4" key="1">
    <citation type="submission" date="2016-06" db="EMBL/GenBank/DDBJ databases">
        <authorList>
            <person name="Kjaerup R.B."/>
            <person name="Dalgaard T.S."/>
            <person name="Juul-Madsen H.R."/>
        </authorList>
    </citation>
    <scope>NUCLEOTIDE SEQUENCE [LARGE SCALE GENOMIC DNA]</scope>
    <source>
        <strain evidence="3 4">DSM 45577</strain>
    </source>
</reference>
<dbReference type="STRING" id="683228.GA0070617_1346"/>
<dbReference type="Proteomes" id="UP000198937">
    <property type="component" value="Unassembled WGS sequence"/>
</dbReference>
<feature type="region of interest" description="Disordered" evidence="1">
    <location>
        <begin position="1008"/>
        <end position="1057"/>
    </location>
</feature>
<protein>
    <recommendedName>
        <fullName evidence="2">RelA/SpoT domain-containing protein</fullName>
    </recommendedName>
</protein>
<feature type="region of interest" description="Disordered" evidence="1">
    <location>
        <begin position="768"/>
        <end position="823"/>
    </location>
</feature>
<feature type="compositionally biased region" description="Pro residues" evidence="1">
    <location>
        <begin position="611"/>
        <end position="622"/>
    </location>
</feature>
<dbReference type="SMART" id="SM00954">
    <property type="entry name" value="RelA_SpoT"/>
    <property type="match status" value="1"/>
</dbReference>
<dbReference type="Pfam" id="PF25547">
    <property type="entry name" value="WXG100_2"/>
    <property type="match status" value="1"/>
</dbReference>
<gene>
    <name evidence="3" type="ORF">GA0070617_1346</name>
</gene>
<feature type="compositionally biased region" description="Low complexity" evidence="1">
    <location>
        <begin position="380"/>
        <end position="394"/>
    </location>
</feature>
<dbReference type="GO" id="GO:0015969">
    <property type="term" value="P:guanosine tetraphosphate metabolic process"/>
    <property type="evidence" value="ECO:0007669"/>
    <property type="project" value="InterPro"/>
</dbReference>
<dbReference type="EMBL" id="FMIA01000002">
    <property type="protein sequence ID" value="SCL49982.1"/>
    <property type="molecule type" value="Genomic_DNA"/>
</dbReference>
<dbReference type="Pfam" id="PF15644">
    <property type="entry name" value="Gln_amidase"/>
    <property type="match status" value="1"/>
</dbReference>
<feature type="compositionally biased region" description="Basic and acidic residues" evidence="1">
    <location>
        <begin position="805"/>
        <end position="823"/>
    </location>
</feature>
<dbReference type="InterPro" id="IPR057746">
    <property type="entry name" value="CpnT-like_N"/>
</dbReference>
<feature type="region of interest" description="Disordered" evidence="1">
    <location>
        <begin position="563"/>
        <end position="635"/>
    </location>
</feature>
<dbReference type="Pfam" id="PF04607">
    <property type="entry name" value="RelA_SpoT"/>
    <property type="match status" value="1"/>
</dbReference>
<feature type="compositionally biased region" description="Low complexity" evidence="1">
    <location>
        <begin position="515"/>
        <end position="535"/>
    </location>
</feature>
<evidence type="ECO:0000313" key="3">
    <source>
        <dbReference type="EMBL" id="SCL49982.1"/>
    </source>
</evidence>
<feature type="domain" description="RelA/SpoT" evidence="2">
    <location>
        <begin position="1290"/>
        <end position="1399"/>
    </location>
</feature>
<proteinExistence type="predicted"/>
<dbReference type="InterPro" id="IPR043519">
    <property type="entry name" value="NT_sf"/>
</dbReference>